<comment type="caution">
    <text evidence="4">The sequence shown here is derived from an EMBL/GenBank/DDBJ whole genome shotgun (WGS) entry which is preliminary data.</text>
</comment>
<sequence>MFIVTIITSVLITLILVAIIFKSNTQKLYTISNHLEKISKGDLTKTLTLNGMGIFKKFSLNINTFILYIRKFINETATLNDKLIDYCKDLGKYAKEVEFAANNTTTVINQISTVVENQTNDIVQAKNFIAEIVEENKSIIDNGNSIEDMSYSMTLEIDKTNEIYDQLIQKLNNSALSNENLAYKTKLLYDKVYTIQSISDAVNNISENTTLLALNASIEAARAGEQGKGFAVVATEIQKLAKISSEQSKDIKNIINDINNIIKDISESMSAEVKVINDNIEFSSITKDKLKTIKDKNEATLNSVKNINKIIDIQGNKIDKIERFIDDIEIVSTAISDSTKKVAAASEEQLNSIINISTSASSLADMNSNLKGHIDSFAKDYTIDDKTNQYINNGLEILINLSKNDILWNMDYNSATKILKEKIAEYPYFDLFALMQKDGLRKAITLDYTENEVYVNFSHRPYFKEAIEGHIFKSEPYISVDTNNYCIAISVPVLNSQKQIVGILMGDLILG</sequence>
<dbReference type="Pfam" id="PF00015">
    <property type="entry name" value="MCPsignal"/>
    <property type="match status" value="1"/>
</dbReference>
<dbReference type="Gene3D" id="3.30.450.20">
    <property type="entry name" value="PAS domain"/>
    <property type="match status" value="1"/>
</dbReference>
<proteinExistence type="predicted"/>
<dbReference type="STRING" id="225345.CLCHR_12300"/>
<dbReference type="Gene3D" id="1.10.287.950">
    <property type="entry name" value="Methyl-accepting chemotaxis protein"/>
    <property type="match status" value="1"/>
</dbReference>
<dbReference type="OrthoDB" id="9816519at2"/>
<evidence type="ECO:0000256" key="1">
    <source>
        <dbReference type="ARBA" id="ARBA00023224"/>
    </source>
</evidence>
<dbReference type="Proteomes" id="UP000191056">
    <property type="component" value="Unassembled WGS sequence"/>
</dbReference>
<dbReference type="PROSITE" id="PS50111">
    <property type="entry name" value="CHEMOTAXIS_TRANSDUC_2"/>
    <property type="match status" value="1"/>
</dbReference>
<dbReference type="AlphaFoldDB" id="A0A1V4IWI4"/>
<dbReference type="GO" id="GO:0007165">
    <property type="term" value="P:signal transduction"/>
    <property type="evidence" value="ECO:0007669"/>
    <property type="project" value="UniProtKB-KW"/>
</dbReference>
<name>A0A1V4IWI4_9CLOT</name>
<protein>
    <submittedName>
        <fullName evidence="4">Methyl-accepting chemotaxis protein McpB</fullName>
    </submittedName>
</protein>
<dbReference type="SMART" id="SM00283">
    <property type="entry name" value="MA"/>
    <property type="match status" value="1"/>
</dbReference>
<feature type="domain" description="Methyl-accepting transducer" evidence="3">
    <location>
        <begin position="93"/>
        <end position="329"/>
    </location>
</feature>
<keyword evidence="1 2" id="KW-0807">Transducer</keyword>
<dbReference type="SUPFAM" id="SSF103190">
    <property type="entry name" value="Sensory domain-like"/>
    <property type="match status" value="1"/>
</dbReference>
<evidence type="ECO:0000256" key="2">
    <source>
        <dbReference type="PROSITE-ProRule" id="PRU00284"/>
    </source>
</evidence>
<evidence type="ECO:0000313" key="4">
    <source>
        <dbReference type="EMBL" id="OPJ64259.1"/>
    </source>
</evidence>
<gene>
    <name evidence="4" type="primary">mcpB_8</name>
    <name evidence="4" type="ORF">CLCHR_12300</name>
</gene>
<keyword evidence="5" id="KW-1185">Reference proteome</keyword>
<reference evidence="4 5" key="1">
    <citation type="submission" date="2017-03" db="EMBL/GenBank/DDBJ databases">
        <title>Genome sequence of Clostridium chromiireducens DSM 23318.</title>
        <authorList>
            <person name="Poehlein A."/>
            <person name="Daniel R."/>
        </authorList>
    </citation>
    <scope>NUCLEOTIDE SEQUENCE [LARGE SCALE GENOMIC DNA]</scope>
    <source>
        <strain evidence="4 5">DSM 23318</strain>
    </source>
</reference>
<dbReference type="InterPro" id="IPR004089">
    <property type="entry name" value="MCPsignal_dom"/>
</dbReference>
<dbReference type="RefSeq" id="WP_079438814.1">
    <property type="nucleotide sequence ID" value="NZ_MZGT01000013.1"/>
</dbReference>
<dbReference type="PANTHER" id="PTHR32089:SF112">
    <property type="entry name" value="LYSOZYME-LIKE PROTEIN-RELATED"/>
    <property type="match status" value="1"/>
</dbReference>
<dbReference type="CDD" id="cd12914">
    <property type="entry name" value="PDC1_DGC_like"/>
    <property type="match status" value="1"/>
</dbReference>
<accession>A0A1V4IWI4</accession>
<dbReference type="SUPFAM" id="SSF58104">
    <property type="entry name" value="Methyl-accepting chemotaxis protein (MCP) signaling domain"/>
    <property type="match status" value="1"/>
</dbReference>
<evidence type="ECO:0000313" key="5">
    <source>
        <dbReference type="Proteomes" id="UP000191056"/>
    </source>
</evidence>
<dbReference type="InterPro" id="IPR029151">
    <property type="entry name" value="Sensor-like_sf"/>
</dbReference>
<dbReference type="EMBL" id="MZGT01000013">
    <property type="protein sequence ID" value="OPJ64259.1"/>
    <property type="molecule type" value="Genomic_DNA"/>
</dbReference>
<dbReference type="PANTHER" id="PTHR32089">
    <property type="entry name" value="METHYL-ACCEPTING CHEMOTAXIS PROTEIN MCPB"/>
    <property type="match status" value="1"/>
</dbReference>
<organism evidence="4 5">
    <name type="scientific">Clostridium chromiireducens</name>
    <dbReference type="NCBI Taxonomy" id="225345"/>
    <lineage>
        <taxon>Bacteria</taxon>
        <taxon>Bacillati</taxon>
        <taxon>Bacillota</taxon>
        <taxon>Clostridia</taxon>
        <taxon>Eubacteriales</taxon>
        <taxon>Clostridiaceae</taxon>
        <taxon>Clostridium</taxon>
    </lineage>
</organism>
<dbReference type="GO" id="GO:0016020">
    <property type="term" value="C:membrane"/>
    <property type="evidence" value="ECO:0007669"/>
    <property type="project" value="InterPro"/>
</dbReference>
<evidence type="ECO:0000259" key="3">
    <source>
        <dbReference type="PROSITE" id="PS50111"/>
    </source>
</evidence>